<feature type="compositionally biased region" description="Basic and acidic residues" evidence="1">
    <location>
        <begin position="60"/>
        <end position="70"/>
    </location>
</feature>
<name>A0A1Z1WPV2_9ACTN</name>
<keyword evidence="3" id="KW-1185">Reference proteome</keyword>
<dbReference type="EMBL" id="CP021748">
    <property type="protein sequence ID" value="ARX88352.1"/>
    <property type="molecule type" value="Genomic_DNA"/>
</dbReference>
<feature type="compositionally biased region" description="Basic residues" evidence="1">
    <location>
        <begin position="47"/>
        <end position="58"/>
    </location>
</feature>
<reference evidence="2 3" key="1">
    <citation type="submission" date="2017-05" db="EMBL/GenBank/DDBJ databases">
        <title>Streptomyces alboflavus Genome sequencing and assembly.</title>
        <authorList>
            <person name="Wang Y."/>
            <person name="Du B."/>
            <person name="Ding Y."/>
            <person name="Liu H."/>
            <person name="Hou Q."/>
            <person name="Liu K."/>
            <person name="Wang C."/>
            <person name="Yao L."/>
        </authorList>
    </citation>
    <scope>NUCLEOTIDE SEQUENCE [LARGE SCALE GENOMIC DNA]</scope>
    <source>
        <strain evidence="2 3">MDJK44</strain>
    </source>
</reference>
<dbReference type="AlphaFoldDB" id="A0A1Z1WPV2"/>
<protein>
    <recommendedName>
        <fullName evidence="4">Transposase</fullName>
    </recommendedName>
</protein>
<accession>A0A1Z1WPV2</accession>
<organism evidence="2 3">
    <name type="scientific">Streptomyces alboflavus</name>
    <dbReference type="NCBI Taxonomy" id="67267"/>
    <lineage>
        <taxon>Bacteria</taxon>
        <taxon>Bacillati</taxon>
        <taxon>Actinomycetota</taxon>
        <taxon>Actinomycetes</taxon>
        <taxon>Kitasatosporales</taxon>
        <taxon>Streptomycetaceae</taxon>
        <taxon>Streptomyces</taxon>
    </lineage>
</organism>
<evidence type="ECO:0000256" key="1">
    <source>
        <dbReference type="SAM" id="MobiDB-lite"/>
    </source>
</evidence>
<dbReference type="Proteomes" id="UP000195880">
    <property type="component" value="Chromosome"/>
</dbReference>
<proteinExistence type="predicted"/>
<evidence type="ECO:0008006" key="4">
    <source>
        <dbReference type="Google" id="ProtNLM"/>
    </source>
</evidence>
<dbReference type="KEGG" id="salf:SMD44_07839"/>
<evidence type="ECO:0000313" key="3">
    <source>
        <dbReference type="Proteomes" id="UP000195880"/>
    </source>
</evidence>
<evidence type="ECO:0000313" key="2">
    <source>
        <dbReference type="EMBL" id="ARX88352.1"/>
    </source>
</evidence>
<feature type="region of interest" description="Disordered" evidence="1">
    <location>
        <begin position="45"/>
        <end position="70"/>
    </location>
</feature>
<sequence>METVRTLRHHIALHWPPDDLERLARALRPYSTGLADTYREYAESRRGRVKKWSRKLTQRRSPDAPRPEEG</sequence>
<gene>
    <name evidence="2" type="ORF">SMD44_07839</name>
</gene>